<accession>A0ABZ1CPW5</accession>
<evidence type="ECO:0000259" key="1">
    <source>
        <dbReference type="Pfam" id="PF01814"/>
    </source>
</evidence>
<dbReference type="RefSeq" id="WP_324780892.1">
    <property type="nucleotide sequence ID" value="NZ_CP141769.1"/>
</dbReference>
<dbReference type="InterPro" id="IPR012312">
    <property type="entry name" value="Hemerythrin-like"/>
</dbReference>
<gene>
    <name evidence="2" type="ORF">VA613_05690</name>
</gene>
<dbReference type="CDD" id="cd12108">
    <property type="entry name" value="Hr-like"/>
    <property type="match status" value="1"/>
</dbReference>
<keyword evidence="3" id="KW-1185">Reference proteome</keyword>
<proteinExistence type="predicted"/>
<organism evidence="2 3">
    <name type="scientific">Thiobacillus sedimenti</name>
    <dbReference type="NCBI Taxonomy" id="3110231"/>
    <lineage>
        <taxon>Bacteria</taxon>
        <taxon>Pseudomonadati</taxon>
        <taxon>Pseudomonadota</taxon>
        <taxon>Betaproteobacteria</taxon>
        <taxon>Nitrosomonadales</taxon>
        <taxon>Thiobacillaceae</taxon>
        <taxon>Thiobacillus</taxon>
    </lineage>
</organism>
<evidence type="ECO:0000313" key="3">
    <source>
        <dbReference type="Proteomes" id="UP001334732"/>
    </source>
</evidence>
<protein>
    <submittedName>
        <fullName evidence="2">Hemerythrin domain-containing protein</fullName>
    </submittedName>
</protein>
<reference evidence="2 3" key="1">
    <citation type="submission" date="2023-12" db="EMBL/GenBank/DDBJ databases">
        <title>Thiobacillus sedimentum sp. nov., a chemolithoautotrophic sulfur-oxidizing bacterium isolated from freshwater sediment.</title>
        <authorList>
            <person name="Luo J."/>
            <person name="Dai C."/>
        </authorList>
    </citation>
    <scope>NUCLEOTIDE SEQUENCE [LARGE SCALE GENOMIC DNA]</scope>
    <source>
        <strain evidence="2 3">SCUT-2</strain>
    </source>
</reference>
<name>A0ABZ1CPW5_9PROT</name>
<dbReference type="Proteomes" id="UP001334732">
    <property type="component" value="Chromosome"/>
</dbReference>
<sequence length="179" mass="19556">MTASLLGPAAPGFDRPLDVLEACHGRIARQCDTLDRLLAHLPGHGADRQAQQAARAVLAYFDTAGVHHHDDEERNLFPLLEEAGAAGTCDLVEALTLEHDELALLWQHLRIQLAPIAEGRAADLDAPLTQRFIALNRSHLDFENAHVLPLARAVLDAAARERLGRAMAARRRVPFPEAP</sequence>
<feature type="domain" description="Hemerythrin-like" evidence="1">
    <location>
        <begin position="16"/>
        <end position="151"/>
    </location>
</feature>
<dbReference type="Gene3D" id="1.20.120.520">
    <property type="entry name" value="nmb1532 protein domain like"/>
    <property type="match status" value="1"/>
</dbReference>
<dbReference type="Pfam" id="PF01814">
    <property type="entry name" value="Hemerythrin"/>
    <property type="match status" value="1"/>
</dbReference>
<dbReference type="EMBL" id="CP141769">
    <property type="protein sequence ID" value="WRS40362.1"/>
    <property type="molecule type" value="Genomic_DNA"/>
</dbReference>
<evidence type="ECO:0000313" key="2">
    <source>
        <dbReference type="EMBL" id="WRS40362.1"/>
    </source>
</evidence>